<dbReference type="EMBL" id="VDMN01000001">
    <property type="protein sequence ID" value="TNM65241.1"/>
    <property type="molecule type" value="Genomic_DNA"/>
</dbReference>
<keyword evidence="3" id="KW-1185">Reference proteome</keyword>
<protein>
    <submittedName>
        <fullName evidence="2">Uncharacterized protein</fullName>
    </submittedName>
</protein>
<feature type="compositionally biased region" description="Polar residues" evidence="1">
    <location>
        <begin position="205"/>
        <end position="217"/>
    </location>
</feature>
<dbReference type="Proteomes" id="UP000311605">
    <property type="component" value="Unassembled WGS sequence"/>
</dbReference>
<dbReference type="RefSeq" id="WP_139672570.1">
    <property type="nucleotide sequence ID" value="NZ_VDMN01000001.1"/>
</dbReference>
<accession>A0A5C4XQM4</accession>
<evidence type="ECO:0000256" key="1">
    <source>
        <dbReference type="SAM" id="MobiDB-lite"/>
    </source>
</evidence>
<dbReference type="OrthoDB" id="8361578at2"/>
<evidence type="ECO:0000313" key="2">
    <source>
        <dbReference type="EMBL" id="TNM65241.1"/>
    </source>
</evidence>
<feature type="region of interest" description="Disordered" evidence="1">
    <location>
        <begin position="196"/>
        <end position="217"/>
    </location>
</feature>
<name>A0A5C4XQM4_9HYPH</name>
<proteinExistence type="predicted"/>
<organism evidence="2 3">
    <name type="scientific">Aliirhizobium smilacinae</name>
    <dbReference type="NCBI Taxonomy" id="1395944"/>
    <lineage>
        <taxon>Bacteria</taxon>
        <taxon>Pseudomonadati</taxon>
        <taxon>Pseudomonadota</taxon>
        <taxon>Alphaproteobacteria</taxon>
        <taxon>Hyphomicrobiales</taxon>
        <taxon>Rhizobiaceae</taxon>
        <taxon>Aliirhizobium</taxon>
    </lineage>
</organism>
<dbReference type="AlphaFoldDB" id="A0A5C4XQM4"/>
<sequence>MTDFFSTTQGIMTLGALIGAGSFALGVTSHKAGNLVKFLNPGHKQKDARSLAMLTVLALDDYVGACYAAVHDRPEFNPADQVEFAFHLPEPVLSLPKDANWQLLGADTGEEIMWFSNRVANLENALESLDLSKIDHDGFFERRVEGYARLAARAMDLIARVSDEFDLTMPDKPDFYRQAEGLSRILRDVESATARKTEAVRNKPGSANVTPLFPRTS</sequence>
<comment type="caution">
    <text evidence="2">The sequence shown here is derived from an EMBL/GenBank/DDBJ whole genome shotgun (WGS) entry which is preliminary data.</text>
</comment>
<reference evidence="2 3" key="1">
    <citation type="submission" date="2019-06" db="EMBL/GenBank/DDBJ databases">
        <title>The draft genome of Rhizobium smilacinae PTYR-5.</title>
        <authorList>
            <person name="Liu L."/>
            <person name="Li L."/>
            <person name="Zhang X."/>
        </authorList>
    </citation>
    <scope>NUCLEOTIDE SEQUENCE [LARGE SCALE GENOMIC DNA]</scope>
    <source>
        <strain evidence="2 3">PTYR-5</strain>
    </source>
</reference>
<evidence type="ECO:0000313" key="3">
    <source>
        <dbReference type="Proteomes" id="UP000311605"/>
    </source>
</evidence>
<gene>
    <name evidence="2" type="ORF">FHP24_02860</name>
</gene>